<sequence length="159" mass="16833">MHSTSTTTQPPPVGLELMPGSGVNPHTAVPLLRALLPLGVRALHLSAGGWSDDDSPDGNSTNSNSDSDSRISVTVDRSNANTANEDADDDADAGAGAARGAEASATQRRPRTRMHYRPEGMDMGGWRVWRTRADTVRAVREVANAEWAAYLVRVDGIGA</sequence>
<reference evidence="2 3" key="1">
    <citation type="submission" date="2019-02" db="EMBL/GenBank/DDBJ databases">
        <title>Genome sequencing of the rare red list fungi Phellinidium pouzarii.</title>
        <authorList>
            <person name="Buettner E."/>
            <person name="Kellner H."/>
        </authorList>
    </citation>
    <scope>NUCLEOTIDE SEQUENCE [LARGE SCALE GENOMIC DNA]</scope>
    <source>
        <strain evidence="2 3">DSM 108285</strain>
    </source>
</reference>
<accession>A0A4S4L787</accession>
<dbReference type="OrthoDB" id="7392499at2759"/>
<organism evidence="2 3">
    <name type="scientific">Phellinidium pouzarii</name>
    <dbReference type="NCBI Taxonomy" id="167371"/>
    <lineage>
        <taxon>Eukaryota</taxon>
        <taxon>Fungi</taxon>
        <taxon>Dikarya</taxon>
        <taxon>Basidiomycota</taxon>
        <taxon>Agaricomycotina</taxon>
        <taxon>Agaricomycetes</taxon>
        <taxon>Hymenochaetales</taxon>
        <taxon>Hymenochaetaceae</taxon>
        <taxon>Phellinidium</taxon>
    </lineage>
</organism>
<proteinExistence type="predicted"/>
<evidence type="ECO:0000313" key="3">
    <source>
        <dbReference type="Proteomes" id="UP000308199"/>
    </source>
</evidence>
<evidence type="ECO:0000313" key="2">
    <source>
        <dbReference type="EMBL" id="THH06678.1"/>
    </source>
</evidence>
<dbReference type="AlphaFoldDB" id="A0A4S4L787"/>
<name>A0A4S4L787_9AGAM</name>
<keyword evidence="3" id="KW-1185">Reference proteome</keyword>
<feature type="region of interest" description="Disordered" evidence="1">
    <location>
        <begin position="48"/>
        <end position="118"/>
    </location>
</feature>
<feature type="compositionally biased region" description="Low complexity" evidence="1">
    <location>
        <begin position="93"/>
        <end position="106"/>
    </location>
</feature>
<comment type="caution">
    <text evidence="2">The sequence shown here is derived from an EMBL/GenBank/DDBJ whole genome shotgun (WGS) entry which is preliminary data.</text>
</comment>
<dbReference type="Proteomes" id="UP000308199">
    <property type="component" value="Unassembled WGS sequence"/>
</dbReference>
<feature type="region of interest" description="Disordered" evidence="1">
    <location>
        <begin position="1"/>
        <end position="21"/>
    </location>
</feature>
<protein>
    <submittedName>
        <fullName evidence="2">Uncharacterized protein</fullName>
    </submittedName>
</protein>
<dbReference type="EMBL" id="SGPK01000182">
    <property type="protein sequence ID" value="THH06678.1"/>
    <property type="molecule type" value="Genomic_DNA"/>
</dbReference>
<evidence type="ECO:0000256" key="1">
    <source>
        <dbReference type="SAM" id="MobiDB-lite"/>
    </source>
</evidence>
<gene>
    <name evidence="2" type="ORF">EW145_g3917</name>
</gene>
<feature type="compositionally biased region" description="Low complexity" evidence="1">
    <location>
        <begin position="57"/>
        <end position="66"/>
    </location>
</feature>